<dbReference type="GO" id="GO:0016020">
    <property type="term" value="C:membrane"/>
    <property type="evidence" value="ECO:0007669"/>
    <property type="project" value="UniProtKB-SubCell"/>
</dbReference>
<dbReference type="PROSITE" id="PS50850">
    <property type="entry name" value="MFS"/>
    <property type="match status" value="1"/>
</dbReference>
<reference evidence="10" key="1">
    <citation type="journal article" date="2018" name="Nat. Microbiol.">
        <title>Leveraging single-cell genomics to expand the fungal tree of life.</title>
        <authorList>
            <person name="Ahrendt S.R."/>
            <person name="Quandt C.A."/>
            <person name="Ciobanu D."/>
            <person name="Clum A."/>
            <person name="Salamov A."/>
            <person name="Andreopoulos B."/>
            <person name="Cheng J.F."/>
            <person name="Woyke T."/>
            <person name="Pelin A."/>
            <person name="Henrissat B."/>
            <person name="Reynolds N.K."/>
            <person name="Benny G.L."/>
            <person name="Smith M.E."/>
            <person name="James T.Y."/>
            <person name="Grigoriev I.V."/>
        </authorList>
    </citation>
    <scope>NUCLEOTIDE SEQUENCE [LARGE SCALE GENOMIC DNA]</scope>
    <source>
        <strain evidence="10">RSA 1356</strain>
    </source>
</reference>
<dbReference type="PANTHER" id="PTHR23511">
    <property type="entry name" value="SYNAPTIC VESICLE GLYCOPROTEIN 2"/>
    <property type="match status" value="1"/>
</dbReference>
<evidence type="ECO:0000256" key="3">
    <source>
        <dbReference type="ARBA" id="ARBA00022692"/>
    </source>
</evidence>
<dbReference type="AlphaFoldDB" id="A0A4V1IX74"/>
<feature type="domain" description="Major facilitator superfamily (MFS) profile" evidence="8">
    <location>
        <begin position="99"/>
        <end position="579"/>
    </location>
</feature>
<feature type="transmembrane region" description="Helical" evidence="7">
    <location>
        <begin position="165"/>
        <end position="186"/>
    </location>
</feature>
<feature type="transmembrane region" description="Helical" evidence="7">
    <location>
        <begin position="525"/>
        <end position="549"/>
    </location>
</feature>
<feature type="transmembrane region" description="Helical" evidence="7">
    <location>
        <begin position="398"/>
        <end position="421"/>
    </location>
</feature>
<feature type="compositionally biased region" description="Basic and acidic residues" evidence="6">
    <location>
        <begin position="63"/>
        <end position="76"/>
    </location>
</feature>
<dbReference type="SUPFAM" id="SSF103473">
    <property type="entry name" value="MFS general substrate transporter"/>
    <property type="match status" value="1"/>
</dbReference>
<feature type="region of interest" description="Disordered" evidence="6">
    <location>
        <begin position="56"/>
        <end position="80"/>
    </location>
</feature>
<evidence type="ECO:0000256" key="5">
    <source>
        <dbReference type="ARBA" id="ARBA00023136"/>
    </source>
</evidence>
<keyword evidence="10" id="KW-1185">Reference proteome</keyword>
<dbReference type="STRING" id="78915.A0A4V1IX74"/>
<evidence type="ECO:0000256" key="6">
    <source>
        <dbReference type="SAM" id="MobiDB-lite"/>
    </source>
</evidence>
<dbReference type="GO" id="GO:0022857">
    <property type="term" value="F:transmembrane transporter activity"/>
    <property type="evidence" value="ECO:0007669"/>
    <property type="project" value="InterPro"/>
</dbReference>
<evidence type="ECO:0000256" key="1">
    <source>
        <dbReference type="ARBA" id="ARBA00004141"/>
    </source>
</evidence>
<evidence type="ECO:0000313" key="10">
    <source>
        <dbReference type="Proteomes" id="UP000271241"/>
    </source>
</evidence>
<keyword evidence="2" id="KW-0813">Transport</keyword>
<keyword evidence="4 7" id="KW-1133">Transmembrane helix</keyword>
<evidence type="ECO:0000259" key="8">
    <source>
        <dbReference type="PROSITE" id="PS50850"/>
    </source>
</evidence>
<feature type="transmembrane region" description="Helical" evidence="7">
    <location>
        <begin position="132"/>
        <end position="153"/>
    </location>
</feature>
<protein>
    <submittedName>
        <fullName evidence="9">Major facilitator superfamily domain-containing protein</fullName>
    </submittedName>
</protein>
<proteinExistence type="predicted"/>
<evidence type="ECO:0000256" key="7">
    <source>
        <dbReference type="SAM" id="Phobius"/>
    </source>
</evidence>
<feature type="transmembrane region" description="Helical" evidence="7">
    <location>
        <begin position="492"/>
        <end position="513"/>
    </location>
</feature>
<evidence type="ECO:0000256" key="2">
    <source>
        <dbReference type="ARBA" id="ARBA00022448"/>
    </source>
</evidence>
<evidence type="ECO:0000256" key="4">
    <source>
        <dbReference type="ARBA" id="ARBA00022989"/>
    </source>
</evidence>
<dbReference type="InterPro" id="IPR036259">
    <property type="entry name" value="MFS_trans_sf"/>
</dbReference>
<dbReference type="PANTHER" id="PTHR23511:SF5">
    <property type="entry name" value="MAJOR FACILITATOR-TYPE TRANSPORTER HXNZ-RELATED"/>
    <property type="match status" value="1"/>
</dbReference>
<gene>
    <name evidence="9" type="ORF">THASP1DRAFT_28151</name>
</gene>
<dbReference type="InterPro" id="IPR020846">
    <property type="entry name" value="MFS_dom"/>
</dbReference>
<feature type="transmembrane region" description="Helical" evidence="7">
    <location>
        <begin position="555"/>
        <end position="574"/>
    </location>
</feature>
<dbReference type="InterPro" id="IPR011701">
    <property type="entry name" value="MFS"/>
</dbReference>
<dbReference type="Gene3D" id="1.20.1250.20">
    <property type="entry name" value="MFS general substrate transporter like domains"/>
    <property type="match status" value="1"/>
</dbReference>
<feature type="transmembrane region" description="Helical" evidence="7">
    <location>
        <begin position="192"/>
        <end position="215"/>
    </location>
</feature>
<feature type="transmembrane region" description="Helical" evidence="7">
    <location>
        <begin position="276"/>
        <end position="295"/>
    </location>
</feature>
<organism evidence="9 10">
    <name type="scientific">Thamnocephalis sphaerospora</name>
    <dbReference type="NCBI Taxonomy" id="78915"/>
    <lineage>
        <taxon>Eukaryota</taxon>
        <taxon>Fungi</taxon>
        <taxon>Fungi incertae sedis</taxon>
        <taxon>Zoopagomycota</taxon>
        <taxon>Zoopagomycotina</taxon>
        <taxon>Zoopagomycetes</taxon>
        <taxon>Zoopagales</taxon>
        <taxon>Sigmoideomycetaceae</taxon>
        <taxon>Thamnocephalis</taxon>
    </lineage>
</organism>
<dbReference type="OrthoDB" id="4139357at2759"/>
<name>A0A4V1IX74_9FUNG</name>
<dbReference type="EMBL" id="KZ992472">
    <property type="protein sequence ID" value="RKP10069.1"/>
    <property type="molecule type" value="Genomic_DNA"/>
</dbReference>
<evidence type="ECO:0000313" key="9">
    <source>
        <dbReference type="EMBL" id="RKP10069.1"/>
    </source>
</evidence>
<dbReference type="Pfam" id="PF07690">
    <property type="entry name" value="MFS_1"/>
    <property type="match status" value="1"/>
</dbReference>
<keyword evidence="5 7" id="KW-0472">Membrane</keyword>
<dbReference type="Proteomes" id="UP000271241">
    <property type="component" value="Unassembled WGS sequence"/>
</dbReference>
<feature type="transmembrane region" description="Helical" evidence="7">
    <location>
        <begin position="222"/>
        <end position="245"/>
    </location>
</feature>
<keyword evidence="3 7" id="KW-0812">Transmembrane</keyword>
<comment type="subcellular location">
    <subcellularLocation>
        <location evidence="1">Membrane</location>
        <topology evidence="1">Multi-pass membrane protein</topology>
    </subcellularLocation>
</comment>
<accession>A0A4V1IX74</accession>
<feature type="transmembrane region" description="Helical" evidence="7">
    <location>
        <begin position="98"/>
        <end position="120"/>
    </location>
</feature>
<sequence length="583" mass="63376">MQSLEVSPAHSDPGGLGFGQAAVLTVTQAHQTLSTDSSGSDVEANAENSVELECISNATTTTPHKDDIASEERGVGSKDGPALDDTISRIGFGRFQRIIFLICSFGWLSDEMWLQCLYTMSARVQEHFSVPIESIGLLNSAAFIGMLAGALIWGPVSDRWGRKPVFRLTMLISGIFGVAAGFAQSFAALCILIGFVGFGSGGNMPVDGAVLLEFLPHEKQYLFGRLSILISVGVLLSSGLGWAILPHYSCPDPALQPEGAPPVECIPSEQNNGWRYLLFILGGLSIVMSVLRFVLFRVIDTPKYLLAHGRQEDALEVLQTIARVNRSDIRVTLKDLPIRYLPPDLEQLRTVESGDGKLDAYSPSLASIRASPLEKLRRLFSPEIMRGLFSHTMLRTTLLIWAIWLFSMVASPIFYVFLPVFLELRNIGSNIVTYEDVHREYFIYGAVAVFGGIVGSWLVGTRLGRRGGMVLTTLGTAVSMIAFVAVSSEAGSMISGCFTTFLSTVMYLCMCTYTPEVFHPRYRTTGFGIALALGRLAGIVSPLLGGLMVERSVTLPLYICAGAYIIATLCMLLLPIETRGKVV</sequence>
<feature type="transmembrane region" description="Helical" evidence="7">
    <location>
        <begin position="441"/>
        <end position="460"/>
    </location>
</feature>
<feature type="transmembrane region" description="Helical" evidence="7">
    <location>
        <begin position="467"/>
        <end position="486"/>
    </location>
</feature>
<dbReference type="CDD" id="cd17316">
    <property type="entry name" value="MFS_SV2_like"/>
    <property type="match status" value="1"/>
</dbReference>